<evidence type="ECO:0000256" key="3">
    <source>
        <dbReference type="ARBA" id="ARBA00022692"/>
    </source>
</evidence>
<sequence>MDYFRKVNGVSRNAAKVDEASLRTESRKMASSKQESGNPTPIATCGLFVAFGTLACQLLFAQNTVNIDSAAIPAHLFFGGFMITLGGALELCLGHYIPAMALVSLGLFCFPFNKTLLPAFSTATQGMVTDGAVSPTMEISTRFETSALILGMILLVYLVSSFRTNVALVLTIFSLDLGIVLTTSAYWLYGGHAVGELEVGKKMLFVGVNKRGWSLFYCRVRVQLLDFILDFAGSGRLSPVFACRGSGWKEDSLKD</sequence>
<evidence type="ECO:0000313" key="7">
    <source>
        <dbReference type="EMBL" id="EEU39022.1"/>
    </source>
</evidence>
<dbReference type="PANTHER" id="PTHR31123">
    <property type="entry name" value="ACCUMULATION OF DYADS PROTEIN 2-RELATED"/>
    <property type="match status" value="1"/>
</dbReference>
<dbReference type="Proteomes" id="UP000005206">
    <property type="component" value="Chromosome 6"/>
</dbReference>
<dbReference type="PANTHER" id="PTHR31123:SF4">
    <property type="entry name" value="PROTEIN ALCS"/>
    <property type="match status" value="1"/>
</dbReference>
<reference evidence="7 8" key="1">
    <citation type="journal article" date="2009" name="PLoS Genet.">
        <title>The genome of Nectria haematococca: contribution of supernumerary chromosomes to gene expansion.</title>
        <authorList>
            <person name="Coleman J.J."/>
            <person name="Rounsley S.D."/>
            <person name="Rodriguez-Carres M."/>
            <person name="Kuo A."/>
            <person name="Wasmann C.C."/>
            <person name="Grimwood J."/>
            <person name="Schmutz J."/>
            <person name="Taga M."/>
            <person name="White G.J."/>
            <person name="Zhou S."/>
            <person name="Schwartz D.C."/>
            <person name="Freitag M."/>
            <person name="Ma L.J."/>
            <person name="Danchin E.G."/>
            <person name="Henrissat B."/>
            <person name="Coutinho P.M."/>
            <person name="Nelson D.R."/>
            <person name="Straney D."/>
            <person name="Napoli C.A."/>
            <person name="Barker B.M."/>
            <person name="Gribskov M."/>
            <person name="Rep M."/>
            <person name="Kroken S."/>
            <person name="Molnar I."/>
            <person name="Rensing C."/>
            <person name="Kennell J.C."/>
            <person name="Zamora J."/>
            <person name="Farman M.L."/>
            <person name="Selker E.U."/>
            <person name="Salamov A."/>
            <person name="Shapiro H."/>
            <person name="Pangilinan J."/>
            <person name="Lindquist E."/>
            <person name="Lamers C."/>
            <person name="Grigoriev I.V."/>
            <person name="Geiser D.M."/>
            <person name="Covert S.F."/>
            <person name="Temporini E."/>
            <person name="Vanetten H.D."/>
        </authorList>
    </citation>
    <scope>NUCLEOTIDE SEQUENCE [LARGE SCALE GENOMIC DNA]</scope>
    <source>
        <strain evidence="8">ATCC MYA-4622 / CBS 123669 / FGSC 9596 / NRRL 45880 / 77-13-4</strain>
    </source>
</reference>
<dbReference type="OrthoDB" id="5061669at2759"/>
<gene>
    <name evidence="7" type="ORF">NECHADRAFT_81614</name>
</gene>
<dbReference type="InterPro" id="IPR000791">
    <property type="entry name" value="Gpr1/Fun34/SatP-like"/>
</dbReference>
<dbReference type="VEuPathDB" id="FungiDB:NECHADRAFT_81614"/>
<dbReference type="Pfam" id="PF01184">
    <property type="entry name" value="Gpr1_Fun34_YaaH"/>
    <property type="match status" value="1"/>
</dbReference>
<evidence type="ECO:0000256" key="6">
    <source>
        <dbReference type="SAM" id="Phobius"/>
    </source>
</evidence>
<dbReference type="HOGENOM" id="CLU_101055_0_0_1"/>
<dbReference type="EMBL" id="GG698912">
    <property type="protein sequence ID" value="EEU39022.1"/>
    <property type="molecule type" value="Genomic_DNA"/>
</dbReference>
<protein>
    <submittedName>
        <fullName evidence="7">Uncharacterized protein</fullName>
    </submittedName>
</protein>
<dbReference type="InterPro" id="IPR051633">
    <property type="entry name" value="AceTr"/>
</dbReference>
<feature type="transmembrane region" description="Helical" evidence="6">
    <location>
        <begin position="72"/>
        <end position="89"/>
    </location>
</feature>
<keyword evidence="8" id="KW-1185">Reference proteome</keyword>
<accession>C7Z8S6</accession>
<dbReference type="InParanoid" id="C7Z8S6"/>
<name>C7Z8S6_FUSV7</name>
<evidence type="ECO:0000256" key="2">
    <source>
        <dbReference type="ARBA" id="ARBA00005587"/>
    </source>
</evidence>
<keyword evidence="3 6" id="KW-0812">Transmembrane</keyword>
<dbReference type="AlphaFoldDB" id="C7Z8S6"/>
<evidence type="ECO:0000256" key="4">
    <source>
        <dbReference type="ARBA" id="ARBA00022989"/>
    </source>
</evidence>
<dbReference type="GO" id="GO:0005886">
    <property type="term" value="C:plasma membrane"/>
    <property type="evidence" value="ECO:0007669"/>
    <property type="project" value="TreeGrafter"/>
</dbReference>
<dbReference type="GO" id="GO:0015123">
    <property type="term" value="F:acetate transmembrane transporter activity"/>
    <property type="evidence" value="ECO:0007669"/>
    <property type="project" value="TreeGrafter"/>
</dbReference>
<proteinExistence type="inferred from homology"/>
<keyword evidence="5 6" id="KW-0472">Membrane</keyword>
<comment type="subcellular location">
    <subcellularLocation>
        <location evidence="1">Membrane</location>
        <topology evidence="1">Multi-pass membrane protein</topology>
    </subcellularLocation>
</comment>
<feature type="transmembrane region" description="Helical" evidence="6">
    <location>
        <begin position="166"/>
        <end position="189"/>
    </location>
</feature>
<comment type="similarity">
    <text evidence="2">Belongs to the acetate uptake transporter (AceTr) (TC 2.A.96) family.</text>
</comment>
<dbReference type="RefSeq" id="XP_003044735.1">
    <property type="nucleotide sequence ID" value="XM_003044689.1"/>
</dbReference>
<feature type="transmembrane region" description="Helical" evidence="6">
    <location>
        <begin position="41"/>
        <end position="60"/>
    </location>
</feature>
<keyword evidence="4 6" id="KW-1133">Transmembrane helix</keyword>
<feature type="transmembrane region" description="Helical" evidence="6">
    <location>
        <begin position="95"/>
        <end position="112"/>
    </location>
</feature>
<feature type="transmembrane region" description="Helical" evidence="6">
    <location>
        <begin position="143"/>
        <end position="160"/>
    </location>
</feature>
<evidence type="ECO:0000313" key="8">
    <source>
        <dbReference type="Proteomes" id="UP000005206"/>
    </source>
</evidence>
<dbReference type="GeneID" id="9673314"/>
<organism evidence="7 8">
    <name type="scientific">Fusarium vanettenii (strain ATCC MYA-4622 / CBS 123669 / FGSC 9596 / NRRL 45880 / 77-13-4)</name>
    <name type="common">Fusarium solani subsp. pisi</name>
    <dbReference type="NCBI Taxonomy" id="660122"/>
    <lineage>
        <taxon>Eukaryota</taxon>
        <taxon>Fungi</taxon>
        <taxon>Dikarya</taxon>
        <taxon>Ascomycota</taxon>
        <taxon>Pezizomycotina</taxon>
        <taxon>Sordariomycetes</taxon>
        <taxon>Hypocreomycetidae</taxon>
        <taxon>Hypocreales</taxon>
        <taxon>Nectriaceae</taxon>
        <taxon>Fusarium</taxon>
        <taxon>Fusarium solani species complex</taxon>
        <taxon>Fusarium vanettenii</taxon>
    </lineage>
</organism>
<dbReference type="KEGG" id="nhe:NECHADRAFT_81614"/>
<evidence type="ECO:0000256" key="5">
    <source>
        <dbReference type="ARBA" id="ARBA00023136"/>
    </source>
</evidence>
<evidence type="ECO:0000256" key="1">
    <source>
        <dbReference type="ARBA" id="ARBA00004141"/>
    </source>
</evidence>